<evidence type="ECO:0000256" key="1">
    <source>
        <dbReference type="ARBA" id="ARBA00009776"/>
    </source>
</evidence>
<dbReference type="PANTHER" id="PTHR10344:SF4">
    <property type="entry name" value="UMP-CMP KINASE 2, MITOCHONDRIAL"/>
    <property type="match status" value="1"/>
</dbReference>
<dbReference type="GO" id="GO:0004798">
    <property type="term" value="F:dTMP kinase activity"/>
    <property type="evidence" value="ECO:0007669"/>
    <property type="project" value="UniProtKB-UniRule"/>
</dbReference>
<evidence type="ECO:0000256" key="2">
    <source>
        <dbReference type="ARBA" id="ARBA00012980"/>
    </source>
</evidence>
<evidence type="ECO:0000256" key="10">
    <source>
        <dbReference type="HAMAP-Rule" id="MF_00165"/>
    </source>
</evidence>
<protein>
    <recommendedName>
        <fullName evidence="3 10">Thymidylate kinase</fullName>
        <ecNumber evidence="2 10">2.7.4.9</ecNumber>
    </recommendedName>
    <alternativeName>
        <fullName evidence="10">dTMP kinase</fullName>
    </alternativeName>
</protein>
<reference evidence="13" key="1">
    <citation type="submission" date="2016-02" db="EMBL/GenBank/DDBJ databases">
        <authorList>
            <person name="Wibberg D."/>
        </authorList>
    </citation>
    <scope>NUCLEOTIDE SEQUENCE [LARGE SCALE GENOMIC DNA]</scope>
</reference>
<evidence type="ECO:0000259" key="11">
    <source>
        <dbReference type="Pfam" id="PF02223"/>
    </source>
</evidence>
<dbReference type="GO" id="GO:0006235">
    <property type="term" value="P:dTTP biosynthetic process"/>
    <property type="evidence" value="ECO:0007669"/>
    <property type="project" value="UniProtKB-UniRule"/>
</dbReference>
<keyword evidence="4 10" id="KW-0808">Transferase</keyword>
<keyword evidence="6 10" id="KW-0547">Nucleotide-binding</keyword>
<dbReference type="Gene3D" id="3.40.50.300">
    <property type="entry name" value="P-loop containing nucleotide triphosphate hydrolases"/>
    <property type="match status" value="1"/>
</dbReference>
<dbReference type="NCBIfam" id="TIGR00041">
    <property type="entry name" value="DTMP_kinase"/>
    <property type="match status" value="1"/>
</dbReference>
<evidence type="ECO:0000256" key="4">
    <source>
        <dbReference type="ARBA" id="ARBA00022679"/>
    </source>
</evidence>
<dbReference type="GO" id="GO:0005737">
    <property type="term" value="C:cytoplasm"/>
    <property type="evidence" value="ECO:0007669"/>
    <property type="project" value="TreeGrafter"/>
</dbReference>
<dbReference type="InterPro" id="IPR027417">
    <property type="entry name" value="P-loop_NTPase"/>
</dbReference>
<evidence type="ECO:0000313" key="12">
    <source>
        <dbReference type="EMBL" id="SBW23033.1"/>
    </source>
</evidence>
<feature type="domain" description="Thymidylate kinase-like" evidence="11">
    <location>
        <begin position="11"/>
        <end position="145"/>
    </location>
</feature>
<dbReference type="Proteomes" id="UP000199013">
    <property type="component" value="Unassembled WGS sequence"/>
</dbReference>
<dbReference type="EMBL" id="FLUV01001455">
    <property type="protein sequence ID" value="SBW23033.1"/>
    <property type="molecule type" value="Genomic_DNA"/>
</dbReference>
<dbReference type="PANTHER" id="PTHR10344">
    <property type="entry name" value="THYMIDYLATE KINASE"/>
    <property type="match status" value="1"/>
</dbReference>
<name>A0A1C3NZP4_9ACTN</name>
<gene>
    <name evidence="10" type="primary">tmk</name>
    <name evidence="12" type="ORF">FDG2_3466</name>
</gene>
<comment type="caution">
    <text evidence="10">Lacks conserved residue(s) required for the propagation of feature annotation.</text>
</comment>
<dbReference type="AlphaFoldDB" id="A0A1C3NZP4"/>
<evidence type="ECO:0000256" key="8">
    <source>
        <dbReference type="ARBA" id="ARBA00022840"/>
    </source>
</evidence>
<dbReference type="EC" id="2.7.4.9" evidence="2 10"/>
<dbReference type="GO" id="GO:0005524">
    <property type="term" value="F:ATP binding"/>
    <property type="evidence" value="ECO:0007669"/>
    <property type="project" value="UniProtKB-UniRule"/>
</dbReference>
<accession>A0A1C3NZP4</accession>
<dbReference type="Pfam" id="PF02223">
    <property type="entry name" value="Thymidylate_kin"/>
    <property type="match status" value="1"/>
</dbReference>
<dbReference type="CDD" id="cd01672">
    <property type="entry name" value="TMPK"/>
    <property type="match status" value="1"/>
</dbReference>
<comment type="catalytic activity">
    <reaction evidence="9 10">
        <text>dTMP + ATP = dTDP + ADP</text>
        <dbReference type="Rhea" id="RHEA:13517"/>
        <dbReference type="ChEBI" id="CHEBI:30616"/>
        <dbReference type="ChEBI" id="CHEBI:58369"/>
        <dbReference type="ChEBI" id="CHEBI:63528"/>
        <dbReference type="ChEBI" id="CHEBI:456216"/>
        <dbReference type="EC" id="2.7.4.9"/>
    </reaction>
</comment>
<keyword evidence="13" id="KW-1185">Reference proteome</keyword>
<keyword evidence="5 10" id="KW-0545">Nucleotide biosynthesis</keyword>
<evidence type="ECO:0000256" key="3">
    <source>
        <dbReference type="ARBA" id="ARBA00017144"/>
    </source>
</evidence>
<evidence type="ECO:0000256" key="9">
    <source>
        <dbReference type="ARBA" id="ARBA00048743"/>
    </source>
</evidence>
<comment type="similarity">
    <text evidence="1 10">Belongs to the thymidylate kinase family.</text>
</comment>
<dbReference type="SUPFAM" id="SSF52540">
    <property type="entry name" value="P-loop containing nucleoside triphosphate hydrolases"/>
    <property type="match status" value="1"/>
</dbReference>
<proteinExistence type="inferred from homology"/>
<evidence type="ECO:0000313" key="13">
    <source>
        <dbReference type="Proteomes" id="UP000199013"/>
    </source>
</evidence>
<evidence type="ECO:0000256" key="6">
    <source>
        <dbReference type="ARBA" id="ARBA00022741"/>
    </source>
</evidence>
<sequence>MTDRAGCFVVIEGASGIGKTTVAAMLRDELAHRGFPTLATKQPSDSALGKLARQGTDEYRGVVLACLVAADRYYHVERDIRPALRAGYVVVCDRYVPTSLVLQRMDGVETDFVEQLNQYAERPDLTVILTGQPQRSGKRAEDRGIYSRFHRGGQAARLVEDWLYRDVAQQLVQAGYAVLHHEVTDQSAEAVTAVVLNAVTALLDGHSG</sequence>
<dbReference type="GO" id="GO:0006227">
    <property type="term" value="P:dUDP biosynthetic process"/>
    <property type="evidence" value="ECO:0007669"/>
    <property type="project" value="TreeGrafter"/>
</dbReference>
<keyword evidence="7 10" id="KW-0418">Kinase</keyword>
<keyword evidence="8 10" id="KW-0067">ATP-binding</keyword>
<dbReference type="InterPro" id="IPR039430">
    <property type="entry name" value="Thymidylate_kin-like_dom"/>
</dbReference>
<dbReference type="InterPro" id="IPR018094">
    <property type="entry name" value="Thymidylate_kinase"/>
</dbReference>
<organism evidence="12 13">
    <name type="scientific">Candidatus Protofrankia californiensis</name>
    <dbReference type="NCBI Taxonomy" id="1839754"/>
    <lineage>
        <taxon>Bacteria</taxon>
        <taxon>Bacillati</taxon>
        <taxon>Actinomycetota</taxon>
        <taxon>Actinomycetes</taxon>
        <taxon>Frankiales</taxon>
        <taxon>Frankiaceae</taxon>
        <taxon>Protofrankia</taxon>
    </lineage>
</organism>
<comment type="function">
    <text evidence="10">Phosphorylation of dTMP to form dTDP in both de novo and salvage pathways of dTTP synthesis.</text>
</comment>
<dbReference type="GO" id="GO:0006233">
    <property type="term" value="P:dTDP biosynthetic process"/>
    <property type="evidence" value="ECO:0007669"/>
    <property type="project" value="InterPro"/>
</dbReference>
<dbReference type="HAMAP" id="MF_00165">
    <property type="entry name" value="Thymidylate_kinase"/>
    <property type="match status" value="1"/>
</dbReference>
<evidence type="ECO:0000256" key="7">
    <source>
        <dbReference type="ARBA" id="ARBA00022777"/>
    </source>
</evidence>
<evidence type="ECO:0000256" key="5">
    <source>
        <dbReference type="ARBA" id="ARBA00022727"/>
    </source>
</evidence>